<feature type="compositionally biased region" description="Low complexity" evidence="1">
    <location>
        <begin position="92"/>
        <end position="101"/>
    </location>
</feature>
<dbReference type="GO" id="GO:0051082">
    <property type="term" value="F:unfolded protein binding"/>
    <property type="evidence" value="ECO:0007669"/>
    <property type="project" value="TreeGrafter"/>
</dbReference>
<dbReference type="SUPFAM" id="SSF46934">
    <property type="entry name" value="UBA-like"/>
    <property type="match status" value="1"/>
</dbReference>
<dbReference type="InterPro" id="IPR009719">
    <property type="entry name" value="GIP1_N"/>
</dbReference>
<dbReference type="EMBL" id="JAXQNO010000001">
    <property type="protein sequence ID" value="KAK4804619.1"/>
    <property type="molecule type" value="Genomic_DNA"/>
</dbReference>
<feature type="region of interest" description="Disordered" evidence="1">
    <location>
        <begin position="63"/>
        <end position="143"/>
    </location>
</feature>
<reference evidence="3 4" key="1">
    <citation type="journal article" date="2023" name="Hortic Res">
        <title>Pangenome of water caltrop reveals structural variations and asymmetric subgenome divergence after allopolyploidization.</title>
        <authorList>
            <person name="Zhang X."/>
            <person name="Chen Y."/>
            <person name="Wang L."/>
            <person name="Yuan Y."/>
            <person name="Fang M."/>
            <person name="Shi L."/>
            <person name="Lu R."/>
            <person name="Comes H.P."/>
            <person name="Ma Y."/>
            <person name="Chen Y."/>
            <person name="Huang G."/>
            <person name="Zhou Y."/>
            <person name="Zheng Z."/>
            <person name="Qiu Y."/>
        </authorList>
    </citation>
    <scope>NUCLEOTIDE SEQUENCE [LARGE SCALE GENOMIC DNA]</scope>
    <source>
        <strain evidence="3">F231</strain>
    </source>
</reference>
<feature type="compositionally biased region" description="Low complexity" evidence="1">
    <location>
        <begin position="467"/>
        <end position="485"/>
    </location>
</feature>
<evidence type="ECO:0000256" key="1">
    <source>
        <dbReference type="SAM" id="MobiDB-lite"/>
    </source>
</evidence>
<protein>
    <recommendedName>
        <fullName evidence="2">GBF-interacting protein 1 N-terminal domain-containing protein</fullName>
    </recommendedName>
</protein>
<dbReference type="InterPro" id="IPR044277">
    <property type="entry name" value="GIP1"/>
</dbReference>
<feature type="compositionally biased region" description="Polar residues" evidence="1">
    <location>
        <begin position="339"/>
        <end position="358"/>
    </location>
</feature>
<feature type="region of interest" description="Disordered" evidence="1">
    <location>
        <begin position="402"/>
        <end position="485"/>
    </location>
</feature>
<feature type="region of interest" description="Disordered" evidence="1">
    <location>
        <begin position="336"/>
        <end position="388"/>
    </location>
</feature>
<gene>
    <name evidence="3" type="ORF">SAY86_004436</name>
</gene>
<proteinExistence type="predicted"/>
<evidence type="ECO:0000259" key="2">
    <source>
        <dbReference type="Pfam" id="PF06972"/>
    </source>
</evidence>
<sequence>MSNSGGNARVSIPDNLRKMLDNIREISGKQHADEDVYAMLRECAFDPNETVQKLFYLETFQEVKSRRDKRKDSANSKVPESKLSSETHVRGSRGNRNPSSSQASSGGPKHVPSQREKKTSNFTERSSGTTPLPLQKTKDDAGSHVIKATDTVTNGPPILYNGISTHAPTPETSVDDVISVFEASSSEVSSTLDHVIALPLPRQSGSGAVKHETGFKRMPSANYVYKKKVPSKSEAVEKVQISHPSQSSSILSEEQPMTIKPSPEKVDGTMQEASIPLEVVISKVASVTVPAGSQSLSSSNVSWSQQVTFPNHFQVSEAFKNALTFGSFDANFGVESETKNPVGTDNSDFIAESSQGSDENVDESSSRGHHIVDTDDHPQSSSLRHEEVLPSAEKKLLDSLESTNEKPKQDTLLLPEDPPNPIVQDASGNNFDFISPILTNPNAMHSEGPEPRAQDISHPPYFSNGNSPTLSSPSPTPTPVAQGSVSVSPQQVPVFRHPYPLNYFPYGHYLAPFYMPPIHQLLSHNAFPQQPSAGNLYLPPTMAAPGVKLPFPMFKAGTNVPTPVGILSGYGGYGPMSMGYTASPTVTSGTSASNVDLAASQLKENHIYTTAQLSESPAVWIPPLGQDLTSLQVNSVYNLPQGQHVNFSPAQAGHGAFGVQQSVQAISGASSAHPLLQQSQNGPVESMGLPPGAYQLPQHAQINWNTNF</sequence>
<evidence type="ECO:0000313" key="4">
    <source>
        <dbReference type="Proteomes" id="UP001346149"/>
    </source>
</evidence>
<accession>A0AAN7RFL4</accession>
<feature type="compositionally biased region" description="Polar residues" evidence="1">
    <location>
        <begin position="426"/>
        <end position="443"/>
    </location>
</feature>
<dbReference type="Proteomes" id="UP001346149">
    <property type="component" value="Unassembled WGS sequence"/>
</dbReference>
<dbReference type="Pfam" id="PF06972">
    <property type="entry name" value="GIP1_N"/>
    <property type="match status" value="1"/>
</dbReference>
<dbReference type="PANTHER" id="PTHR46775:SF2">
    <property type="entry name" value="GBF-INTERACTING PROTEIN 1-LIKE"/>
    <property type="match status" value="1"/>
</dbReference>
<dbReference type="AlphaFoldDB" id="A0AAN7RFL4"/>
<dbReference type="InterPro" id="IPR009060">
    <property type="entry name" value="UBA-like_sf"/>
</dbReference>
<dbReference type="GO" id="GO:0005634">
    <property type="term" value="C:nucleus"/>
    <property type="evidence" value="ECO:0007669"/>
    <property type="project" value="TreeGrafter"/>
</dbReference>
<feature type="domain" description="GBF-interacting protein 1 N-terminal" evidence="2">
    <location>
        <begin position="12"/>
        <end position="71"/>
    </location>
</feature>
<feature type="compositionally biased region" description="Basic and acidic residues" evidence="1">
    <location>
        <begin position="63"/>
        <end position="89"/>
    </location>
</feature>
<dbReference type="PANTHER" id="PTHR46775">
    <property type="entry name" value="FLOCCULATION PROTEIN (DUF1296)"/>
    <property type="match status" value="1"/>
</dbReference>
<comment type="caution">
    <text evidence="3">The sequence shown here is derived from an EMBL/GenBank/DDBJ whole genome shotgun (WGS) entry which is preliminary data.</text>
</comment>
<evidence type="ECO:0000313" key="3">
    <source>
        <dbReference type="EMBL" id="KAK4804619.1"/>
    </source>
</evidence>
<keyword evidence="4" id="KW-1185">Reference proteome</keyword>
<name>A0AAN7RFL4_TRANT</name>
<organism evidence="3 4">
    <name type="scientific">Trapa natans</name>
    <name type="common">Water chestnut</name>
    <dbReference type="NCBI Taxonomy" id="22666"/>
    <lineage>
        <taxon>Eukaryota</taxon>
        <taxon>Viridiplantae</taxon>
        <taxon>Streptophyta</taxon>
        <taxon>Embryophyta</taxon>
        <taxon>Tracheophyta</taxon>
        <taxon>Spermatophyta</taxon>
        <taxon>Magnoliopsida</taxon>
        <taxon>eudicotyledons</taxon>
        <taxon>Gunneridae</taxon>
        <taxon>Pentapetalae</taxon>
        <taxon>rosids</taxon>
        <taxon>malvids</taxon>
        <taxon>Myrtales</taxon>
        <taxon>Lythraceae</taxon>
        <taxon>Trapa</taxon>
    </lineage>
</organism>
<feature type="compositionally biased region" description="Polar residues" evidence="1">
    <location>
        <begin position="120"/>
        <end position="132"/>
    </location>
</feature>
<feature type="compositionally biased region" description="Basic and acidic residues" evidence="1">
    <location>
        <begin position="364"/>
        <end position="388"/>
    </location>
</feature>